<dbReference type="KEGG" id="hazt:108672613"/>
<reference evidence="4" key="1">
    <citation type="submission" date="2025-08" db="UniProtKB">
        <authorList>
            <consortium name="RefSeq"/>
        </authorList>
    </citation>
    <scope>IDENTIFICATION</scope>
    <source>
        <tissue evidence="4">Whole organism</tissue>
    </source>
</reference>
<proteinExistence type="predicted"/>
<sequence length="466" mass="54435">MFSRSFNCIRKVLPIRHGQIFHAHLSPGSFLQARDYLPQTYMCEDAWNQRLNEDLVKKLDKPGEFYVTISQKMRTEMKIWPLDVDLYMQSLRSDNSTEWNVQDVMDLLLKFRLSGGTTLLLMESTQHAVLRLLLQHKHFKEILVILCQPERYGVFLDNFTASHIMDQLLEKGDHVGSGIVASRMMLMEQFDNHVTNLLVLLSCVLSIKHRNEADNPDYSHKPSEPAERVLLRIDFDDSKYVDDHFRLDHSRLVGKTLAYCSSHVPSGELRLNCQVLGRAFLQDWAGLQQHLKLLSQHSPLSPLVKELVAEQLQACPDDALREDLANDLAAIAAKPDLDLVQLIEDNLNKSIRESQDDFVNDQMRLYERWSAERQQLFERQCEAYERKNLMKQIKEKKKELKSREELLYFFEREDEMDVIQAGKTFVHPFPRERPPQYRRKKKEEARDEKYIPPSMVGGKIIKLPTD</sequence>
<dbReference type="InterPro" id="IPR019266">
    <property type="entry name" value="Ribosomal_mS27"/>
</dbReference>
<evidence type="ECO:0000313" key="3">
    <source>
        <dbReference type="Proteomes" id="UP000694843"/>
    </source>
</evidence>
<dbReference type="Proteomes" id="UP000694843">
    <property type="component" value="Unplaced"/>
</dbReference>
<gene>
    <name evidence="4" type="primary">LOC108672613</name>
</gene>
<evidence type="ECO:0000256" key="1">
    <source>
        <dbReference type="ARBA" id="ARBA00004173"/>
    </source>
</evidence>
<keyword evidence="3" id="KW-1185">Reference proteome</keyword>
<dbReference type="OMA" id="KFLRNPY"/>
<dbReference type="PANTHER" id="PTHR21393">
    <property type="entry name" value="MITOCHONDRIAL 28S RIBOSOMAL PROTEIN S27"/>
    <property type="match status" value="1"/>
</dbReference>
<evidence type="ECO:0000256" key="2">
    <source>
        <dbReference type="SAM" id="MobiDB-lite"/>
    </source>
</evidence>
<protein>
    <submittedName>
        <fullName evidence="4">Uncharacterized protein LOC108672613</fullName>
    </submittedName>
</protein>
<dbReference type="RefSeq" id="XP_018015804.1">
    <property type="nucleotide sequence ID" value="XM_018160315.2"/>
</dbReference>
<dbReference type="InterPro" id="IPR034913">
    <property type="entry name" value="mS27/PTCD2"/>
</dbReference>
<accession>A0A8B7NQ01</accession>
<name>A0A8B7NQ01_HYAAZ</name>
<comment type="subcellular location">
    <subcellularLocation>
        <location evidence="1">Mitochondrion</location>
    </subcellularLocation>
</comment>
<dbReference type="GO" id="GO:0005739">
    <property type="term" value="C:mitochondrion"/>
    <property type="evidence" value="ECO:0007669"/>
    <property type="project" value="UniProtKB-SubCell"/>
</dbReference>
<dbReference type="Pfam" id="PF10037">
    <property type="entry name" value="MRP-S27"/>
    <property type="match status" value="1"/>
</dbReference>
<dbReference type="OrthoDB" id="19830at2759"/>
<dbReference type="GeneID" id="108672613"/>
<feature type="region of interest" description="Disordered" evidence="2">
    <location>
        <begin position="428"/>
        <end position="449"/>
    </location>
</feature>
<dbReference type="PANTHER" id="PTHR21393:SF0">
    <property type="entry name" value="SMALL RIBOSOMAL SUBUNIT PROTEIN MS27"/>
    <property type="match status" value="1"/>
</dbReference>
<organism evidence="3 4">
    <name type="scientific">Hyalella azteca</name>
    <name type="common">Amphipod</name>
    <dbReference type="NCBI Taxonomy" id="294128"/>
    <lineage>
        <taxon>Eukaryota</taxon>
        <taxon>Metazoa</taxon>
        <taxon>Ecdysozoa</taxon>
        <taxon>Arthropoda</taxon>
        <taxon>Crustacea</taxon>
        <taxon>Multicrustacea</taxon>
        <taxon>Malacostraca</taxon>
        <taxon>Eumalacostraca</taxon>
        <taxon>Peracarida</taxon>
        <taxon>Amphipoda</taxon>
        <taxon>Senticaudata</taxon>
        <taxon>Talitrida</taxon>
        <taxon>Talitroidea</taxon>
        <taxon>Hyalellidae</taxon>
        <taxon>Hyalella</taxon>
    </lineage>
</organism>
<evidence type="ECO:0000313" key="4">
    <source>
        <dbReference type="RefSeq" id="XP_018015804.1"/>
    </source>
</evidence>
<dbReference type="AlphaFoldDB" id="A0A8B7NQ01"/>